<evidence type="ECO:0000256" key="1">
    <source>
        <dbReference type="SAM" id="MobiDB-lite"/>
    </source>
</evidence>
<gene>
    <name evidence="2" type="ORF">JX265_005007</name>
</gene>
<dbReference type="EMBL" id="JAFIMR010000010">
    <property type="protein sequence ID" value="KAI1873385.1"/>
    <property type="molecule type" value="Genomic_DNA"/>
</dbReference>
<feature type="region of interest" description="Disordered" evidence="1">
    <location>
        <begin position="132"/>
        <end position="159"/>
    </location>
</feature>
<feature type="compositionally biased region" description="Pro residues" evidence="1">
    <location>
        <begin position="79"/>
        <end position="94"/>
    </location>
</feature>
<protein>
    <submittedName>
        <fullName evidence="2">Uncharacterized protein</fullName>
    </submittedName>
</protein>
<accession>A0A9Q0AQP8</accession>
<dbReference type="AlphaFoldDB" id="A0A9Q0AQP8"/>
<feature type="region of interest" description="Disordered" evidence="1">
    <location>
        <begin position="61"/>
        <end position="100"/>
    </location>
</feature>
<name>A0A9Q0AQP8_9PEZI</name>
<comment type="caution">
    <text evidence="2">The sequence shown here is derived from an EMBL/GenBank/DDBJ whole genome shotgun (WGS) entry which is preliminary data.</text>
</comment>
<keyword evidence="3" id="KW-1185">Reference proteome</keyword>
<reference evidence="2" key="1">
    <citation type="submission" date="2021-03" db="EMBL/GenBank/DDBJ databases">
        <title>Revisited historic fungal species revealed as producer of novel bioactive compounds through whole genome sequencing and comparative genomics.</title>
        <authorList>
            <person name="Vignolle G.A."/>
            <person name="Hochenegger N."/>
            <person name="Mach R.L."/>
            <person name="Mach-Aigner A.R."/>
            <person name="Javad Rahimi M."/>
            <person name="Salim K.A."/>
            <person name="Chan C.M."/>
            <person name="Lim L.B.L."/>
            <person name="Cai F."/>
            <person name="Druzhinina I.S."/>
            <person name="U'Ren J.M."/>
            <person name="Derntl C."/>
        </authorList>
    </citation>
    <scope>NUCLEOTIDE SEQUENCE</scope>
    <source>
        <strain evidence="2">TUCIM 5799</strain>
    </source>
</reference>
<evidence type="ECO:0000313" key="2">
    <source>
        <dbReference type="EMBL" id="KAI1873385.1"/>
    </source>
</evidence>
<sequence>MRTCAQSSGCGFSYGFETDPQSICPQGCKTQRRPTPIPRAVCRRKTVFTGDSRVSLRQRMAEMRAKATGSPVRTSIRPVTPPPTADQPDCPPAPRKARQSQFVRGFPRAEGMDGAFCDDEDIALDRRATRLEQPPRGTQASLEPCRKLDLKPSSSPLRNSTTFEEICDMLESINVSKSSVPGGNDSEQGNPVANDIEYLRGFVDGAAVDYAPGAMAFIQKEQAEDTSKSASETMAYLMGAIDQEVGAWSSSSKLPSLEEE</sequence>
<proteinExistence type="predicted"/>
<organism evidence="2 3">
    <name type="scientific">Neoarthrinium moseri</name>
    <dbReference type="NCBI Taxonomy" id="1658444"/>
    <lineage>
        <taxon>Eukaryota</taxon>
        <taxon>Fungi</taxon>
        <taxon>Dikarya</taxon>
        <taxon>Ascomycota</taxon>
        <taxon>Pezizomycotina</taxon>
        <taxon>Sordariomycetes</taxon>
        <taxon>Xylariomycetidae</taxon>
        <taxon>Amphisphaeriales</taxon>
        <taxon>Apiosporaceae</taxon>
        <taxon>Neoarthrinium</taxon>
    </lineage>
</organism>
<evidence type="ECO:0000313" key="3">
    <source>
        <dbReference type="Proteomes" id="UP000829685"/>
    </source>
</evidence>
<dbReference type="Proteomes" id="UP000829685">
    <property type="component" value="Unassembled WGS sequence"/>
</dbReference>